<reference evidence="3" key="1">
    <citation type="journal article" date="2019" name="Int. J. Syst. Evol. Microbiol.">
        <title>The Global Catalogue of Microorganisms (GCM) 10K type strain sequencing project: providing services to taxonomists for standard genome sequencing and annotation.</title>
        <authorList>
            <consortium name="The Broad Institute Genomics Platform"/>
            <consortium name="The Broad Institute Genome Sequencing Center for Infectious Disease"/>
            <person name="Wu L."/>
            <person name="Ma J."/>
        </authorList>
    </citation>
    <scope>NUCLEOTIDE SEQUENCE [LARGE SCALE GENOMIC DNA]</scope>
    <source>
        <strain evidence="3">CECT 7706</strain>
    </source>
</reference>
<evidence type="ECO:0000313" key="2">
    <source>
        <dbReference type="EMBL" id="MDN3686266.1"/>
    </source>
</evidence>
<proteinExistence type="predicted"/>
<dbReference type="PANTHER" id="PTHR19328">
    <property type="entry name" value="HEDGEHOG-INTERACTING PROTEIN"/>
    <property type="match status" value="1"/>
</dbReference>
<dbReference type="SUPFAM" id="SSF50952">
    <property type="entry name" value="Soluble quinoprotein glucose dehydrogenase"/>
    <property type="match status" value="1"/>
</dbReference>
<dbReference type="PANTHER" id="PTHR19328:SF75">
    <property type="entry name" value="ALDOSE SUGAR DEHYDROGENASE YLII"/>
    <property type="match status" value="1"/>
</dbReference>
<feature type="domain" description="Glucose/Sorbosone dehydrogenase" evidence="1">
    <location>
        <begin position="49"/>
        <end position="358"/>
    </location>
</feature>
<protein>
    <submittedName>
        <fullName evidence="2">PQQ-dependent sugar dehydrogenase</fullName>
    </submittedName>
</protein>
<dbReference type="Pfam" id="PF07995">
    <property type="entry name" value="GSDH"/>
    <property type="match status" value="1"/>
</dbReference>
<dbReference type="PROSITE" id="PS51257">
    <property type="entry name" value="PROKAR_LIPOPROTEIN"/>
    <property type="match status" value="1"/>
</dbReference>
<dbReference type="InterPro" id="IPR012938">
    <property type="entry name" value="Glc/Sorbosone_DH"/>
</dbReference>
<dbReference type="EMBL" id="JAUFQS010000001">
    <property type="protein sequence ID" value="MDN3686266.1"/>
    <property type="molecule type" value="Genomic_DNA"/>
</dbReference>
<dbReference type="Gene3D" id="2.120.10.30">
    <property type="entry name" value="TolB, C-terminal domain"/>
    <property type="match status" value="1"/>
</dbReference>
<dbReference type="RefSeq" id="WP_163385758.1">
    <property type="nucleotide sequence ID" value="NZ_JAUFQS010000001.1"/>
</dbReference>
<gene>
    <name evidence="2" type="ORF">QWZ15_00370</name>
</gene>
<accession>A0ABT8C3E6</accession>
<organism evidence="2 3">
    <name type="scientific">Cyclobacterium jeungdonense</name>
    <dbReference type="NCBI Taxonomy" id="708087"/>
    <lineage>
        <taxon>Bacteria</taxon>
        <taxon>Pseudomonadati</taxon>
        <taxon>Bacteroidota</taxon>
        <taxon>Cytophagia</taxon>
        <taxon>Cytophagales</taxon>
        <taxon>Cyclobacteriaceae</taxon>
        <taxon>Cyclobacterium</taxon>
    </lineage>
</organism>
<comment type="caution">
    <text evidence="2">The sequence shown here is derived from an EMBL/GenBank/DDBJ whole genome shotgun (WGS) entry which is preliminary data.</text>
</comment>
<evidence type="ECO:0000313" key="3">
    <source>
        <dbReference type="Proteomes" id="UP001236663"/>
    </source>
</evidence>
<dbReference type="InterPro" id="IPR011042">
    <property type="entry name" value="6-blade_b-propeller_TolB-like"/>
</dbReference>
<dbReference type="InterPro" id="IPR011041">
    <property type="entry name" value="Quinoprot_gluc/sorb_DH_b-prop"/>
</dbReference>
<sequence length="396" mass="43941">MKHLIPFSYFYLFLCLFGTSSCEIQETDPQSGEIKTLQLVKAFPNLDFNRPLDIQHAGDGSERLFVAEQSGIITVFPNQTSIKEKRTFLNLENRVKDTGNEEGLLGLAFHPQYESNGIFYVNYTASNPSRTVISSFQVSPSDPNIADLESETVLLEIEQPFTNHNGGQLAFGPDELLYISVGDGGSGGDPQGNGQNLETLLGSILRIDVNGSANGMNYSIPEDNPFAGNEEGLREEIFAYGLRNVWKFSFDEETNVLWAADVGQNRFEEINWIESGENYGWNTMEGTECFEPSSGCDRDGLVLPIWVYDHNNGDASVTGGYVYRGTSVPELVGQYIYADFISGRIWAMDFSTVNDPVNTELLKAPFPVAAFGLDEENELLICGFDGKIYSLAYQEE</sequence>
<name>A0ABT8C3E6_9BACT</name>
<dbReference type="Proteomes" id="UP001236663">
    <property type="component" value="Unassembled WGS sequence"/>
</dbReference>
<keyword evidence="3" id="KW-1185">Reference proteome</keyword>
<evidence type="ECO:0000259" key="1">
    <source>
        <dbReference type="Pfam" id="PF07995"/>
    </source>
</evidence>